<dbReference type="InterPro" id="IPR019786">
    <property type="entry name" value="Zinc_finger_PHD-type_CS"/>
</dbReference>
<feature type="compositionally biased region" description="Basic and acidic residues" evidence="5">
    <location>
        <begin position="937"/>
        <end position="946"/>
    </location>
</feature>
<feature type="compositionally biased region" description="Polar residues" evidence="5">
    <location>
        <begin position="301"/>
        <end position="323"/>
    </location>
</feature>
<dbReference type="Gene3D" id="3.30.40.10">
    <property type="entry name" value="Zinc/RING finger domain, C3HC4 (zinc finger)"/>
    <property type="match status" value="1"/>
</dbReference>
<feature type="region of interest" description="Disordered" evidence="5">
    <location>
        <begin position="275"/>
        <end position="341"/>
    </location>
</feature>
<dbReference type="PANTHER" id="PTHR14296:SF3">
    <property type="entry name" value="DIKAR, ISOFORM F"/>
    <property type="match status" value="1"/>
</dbReference>
<dbReference type="PROSITE" id="PS01359">
    <property type="entry name" value="ZF_PHD_1"/>
    <property type="match status" value="1"/>
</dbReference>
<dbReference type="SMART" id="SM00249">
    <property type="entry name" value="PHD"/>
    <property type="match status" value="1"/>
</dbReference>
<feature type="compositionally biased region" description="Acidic residues" evidence="5">
    <location>
        <begin position="458"/>
        <end position="469"/>
    </location>
</feature>
<proteinExistence type="predicted"/>
<reference evidence="7" key="1">
    <citation type="submission" date="2022-08" db="EMBL/GenBank/DDBJ databases">
        <authorList>
            <consortium name="DOE Joint Genome Institute"/>
            <person name="Min B."/>
            <person name="Riley R."/>
            <person name="Sierra-Patev S."/>
            <person name="Naranjo-Ortiz M."/>
            <person name="Looney B."/>
            <person name="Konkel Z."/>
            <person name="Slot J.C."/>
            <person name="Sakamoto Y."/>
            <person name="Steenwyk J.L."/>
            <person name="Rokas A."/>
            <person name="Carro J."/>
            <person name="Camarero S."/>
            <person name="Ferreira P."/>
            <person name="Molpeceres G."/>
            <person name="Ruiz-Duenas F.J."/>
            <person name="Serrano A."/>
            <person name="Henrissat B."/>
            <person name="Drula E."/>
            <person name="Hughes K.W."/>
            <person name="Mata J.L."/>
            <person name="Ishikawa N.K."/>
            <person name="Vargas-Isla R."/>
            <person name="Ushijima S."/>
            <person name="Smith C.A."/>
            <person name="Ahrendt S."/>
            <person name="Andreopoulos W."/>
            <person name="He G."/>
            <person name="Labutti K."/>
            <person name="Lipzen A."/>
            <person name="Ng V."/>
            <person name="Sandor L."/>
            <person name="Barry K."/>
            <person name="Martinez A.T."/>
            <person name="Xiao Y."/>
            <person name="Gibbons J.G."/>
            <person name="Terashima K."/>
            <person name="Hibbett D.S."/>
            <person name="Grigoriev I.V."/>
        </authorList>
    </citation>
    <scope>NUCLEOTIDE SEQUENCE</scope>
    <source>
        <strain evidence="7">TFB10291</strain>
    </source>
</reference>
<feature type="compositionally biased region" description="Polar residues" evidence="5">
    <location>
        <begin position="893"/>
        <end position="921"/>
    </location>
</feature>
<accession>A0AA38KHP5</accession>
<protein>
    <recommendedName>
        <fullName evidence="6">Zinc finger PHD-type domain-containing protein</fullName>
    </recommendedName>
</protein>
<evidence type="ECO:0000256" key="5">
    <source>
        <dbReference type="SAM" id="MobiDB-lite"/>
    </source>
</evidence>
<keyword evidence="8" id="KW-1185">Reference proteome</keyword>
<sequence length="1014" mass="114564">MPRRASSRYTTAKPAPEQYTSSATFPEFLSEDLVILRKQWKWAAFSQFFFTFSPLFAMDDVSLKDVEDDLYLGSSLVLPRIMVRLLYTLSYDRKVNLTNWQTTLRRQYNKRNPAANPIGPEPVKEDDYVQETASPEPVSTQEETHESGDNTVVMTEPPEEQSMSSQKEKVSDVKLEGDSSGSSAPREKSSSLKARNSLPDDVSEEESKDWLSLPMLEKLDSLHLLTEWQFQNPARVRTLMKSDDDQASWRIEPIGYDVKRNAYWLIGADRLWIQRVPPKPPRPPPKSSLKRKRTVDANKAQAKSSSPTKRPRLQSTAKPSKTITKPAAEPVSSTSGRHGRVAKDQANMKLDAQAKELAELNRQAASLAGHSLKSTARGAGSSKAAPSPARATRSTSSARPLGTRLSARLRGSEDDEWQPIPDEWLQNNDDDNTKGKGKGKIRSPSPFGSISGVSELTELSEESEDEEVPVEGSQVKEGLQSAPADKTEDPVPDSRDFVEWETYAVTLHEWEHIAERWRNATHYTEKALYKVLVNHIVPIIIEELREVEVKRQKEEAITQRKRSSRIALRESEKEEARLASKKKAEDEEKMSRAKRLEARQRKEEEERLKRETAREQRRKEREAKEETEAREAEEKERKEREKADRAAVRAKQRSSQPKGAIQPSVSNGVLLLHPPGVSNYGSTNGSTRGSRSSRTPAGDDWELDCEICNRRGVNLDERVPLMSCALCSRWQHISCHDQADLQAGRPRRNWDQVEFICRKCRMNARSSTQNGVQIQYQQTMNMHPSLHPPAPSPYNQVPYGQGLGFNSSGNGYTGVPATNELNGYGTSDVRSSVLAQAQAHYSNASQNPKQISFSHYQPQQHSFARNGEQRRYHDSSATYGHPPPAHSYERYGNHNNTQNELTEWNGTSTNYSHGHPSSTSAHLPHSTERSSNIPESSSRHMPHDQPSHYQQQQRWNSHPSSANRFDAVSESSSHRDPLDQPIHYQQQQQWHPRHPATASSQMLSQSSSLQSHPL</sequence>
<dbReference type="EMBL" id="MU793281">
    <property type="protein sequence ID" value="KAJ3788066.1"/>
    <property type="molecule type" value="Genomic_DNA"/>
</dbReference>
<feature type="compositionally biased region" description="Polar residues" evidence="5">
    <location>
        <begin position="653"/>
        <end position="667"/>
    </location>
</feature>
<dbReference type="GO" id="GO:0031213">
    <property type="term" value="C:RSF complex"/>
    <property type="evidence" value="ECO:0007669"/>
    <property type="project" value="InterPro"/>
</dbReference>
<feature type="compositionally biased region" description="Polar residues" evidence="5">
    <location>
        <begin position="947"/>
        <end position="963"/>
    </location>
</feature>
<dbReference type="GO" id="GO:0006355">
    <property type="term" value="P:regulation of DNA-templated transcription"/>
    <property type="evidence" value="ECO:0007669"/>
    <property type="project" value="InterPro"/>
</dbReference>
<dbReference type="Pfam" id="PF00628">
    <property type="entry name" value="PHD"/>
    <property type="match status" value="1"/>
</dbReference>
<feature type="compositionally biased region" description="Basic and acidic residues" evidence="5">
    <location>
        <begin position="166"/>
        <end position="177"/>
    </location>
</feature>
<dbReference type="InterPro" id="IPR028938">
    <property type="entry name" value="Rsf1-like"/>
</dbReference>
<feature type="region of interest" description="Disordered" evidence="5">
    <location>
        <begin position="111"/>
        <end position="208"/>
    </location>
</feature>
<feature type="region of interest" description="Disordered" evidence="5">
    <location>
        <begin position="372"/>
        <end position="494"/>
    </location>
</feature>
<feature type="domain" description="Zinc finger PHD-type" evidence="6">
    <location>
        <begin position="704"/>
        <end position="761"/>
    </location>
</feature>
<feature type="compositionally biased region" description="Basic and acidic residues" evidence="5">
    <location>
        <begin position="485"/>
        <end position="494"/>
    </location>
</feature>
<feature type="compositionally biased region" description="Basic and acidic residues" evidence="5">
    <location>
        <begin position="567"/>
        <end position="647"/>
    </location>
</feature>
<dbReference type="PANTHER" id="PTHR14296">
    <property type="entry name" value="REMODELING AND SPACING FACTOR 1"/>
    <property type="match status" value="1"/>
</dbReference>
<keyword evidence="2" id="KW-0863">Zinc-finger</keyword>
<keyword evidence="3" id="KW-0862">Zinc</keyword>
<dbReference type="InterPro" id="IPR001965">
    <property type="entry name" value="Znf_PHD"/>
</dbReference>
<comment type="caution">
    <text evidence="7">The sequence shown here is derived from an EMBL/GenBank/DDBJ whole genome shotgun (WGS) entry which is preliminary data.</text>
</comment>
<feature type="region of interest" description="Disordered" evidence="5">
    <location>
        <begin position="554"/>
        <end position="697"/>
    </location>
</feature>
<feature type="compositionally biased region" description="Polar residues" evidence="5">
    <location>
        <begin position="131"/>
        <end position="141"/>
    </location>
</feature>
<dbReference type="InterPro" id="IPR011011">
    <property type="entry name" value="Znf_FYVE_PHD"/>
</dbReference>
<evidence type="ECO:0000259" key="6">
    <source>
        <dbReference type="SMART" id="SM00249"/>
    </source>
</evidence>
<evidence type="ECO:0000256" key="4">
    <source>
        <dbReference type="SAM" id="Coils"/>
    </source>
</evidence>
<dbReference type="Proteomes" id="UP001163798">
    <property type="component" value="Unassembled WGS sequence"/>
</dbReference>
<feature type="compositionally biased region" description="Pro residues" evidence="5">
    <location>
        <begin position="277"/>
        <end position="286"/>
    </location>
</feature>
<feature type="region of interest" description="Disordered" evidence="5">
    <location>
        <begin position="856"/>
        <end position="1014"/>
    </location>
</feature>
<gene>
    <name evidence="7" type="ORF">GGU10DRAFT_125887</name>
</gene>
<dbReference type="GO" id="GO:0008270">
    <property type="term" value="F:zinc ion binding"/>
    <property type="evidence" value="ECO:0007669"/>
    <property type="project" value="UniProtKB-KW"/>
</dbReference>
<dbReference type="InterPro" id="IPR019787">
    <property type="entry name" value="Znf_PHD-finger"/>
</dbReference>
<evidence type="ECO:0000313" key="7">
    <source>
        <dbReference type="EMBL" id="KAJ3788066.1"/>
    </source>
</evidence>
<evidence type="ECO:0000256" key="2">
    <source>
        <dbReference type="ARBA" id="ARBA00022771"/>
    </source>
</evidence>
<evidence type="ECO:0000256" key="1">
    <source>
        <dbReference type="ARBA" id="ARBA00022723"/>
    </source>
</evidence>
<feature type="compositionally biased region" description="Low complexity" evidence="5">
    <location>
        <begin position="999"/>
        <end position="1014"/>
    </location>
</feature>
<evidence type="ECO:0000256" key="3">
    <source>
        <dbReference type="ARBA" id="ARBA00022833"/>
    </source>
</evidence>
<feature type="compositionally biased region" description="Low complexity" evidence="5">
    <location>
        <begin position="376"/>
        <end position="399"/>
    </location>
</feature>
<keyword evidence="4" id="KW-0175">Coiled coil</keyword>
<evidence type="ECO:0000313" key="8">
    <source>
        <dbReference type="Proteomes" id="UP001163798"/>
    </source>
</evidence>
<dbReference type="SUPFAM" id="SSF57903">
    <property type="entry name" value="FYVE/PHD zinc finger"/>
    <property type="match status" value="1"/>
</dbReference>
<feature type="coiled-coil region" evidence="4">
    <location>
        <begin position="343"/>
        <end position="370"/>
    </location>
</feature>
<keyword evidence="1" id="KW-0479">Metal-binding</keyword>
<name>A0AA38KHP5_9AGAR</name>
<dbReference type="InterPro" id="IPR013083">
    <property type="entry name" value="Znf_RING/FYVE/PHD"/>
</dbReference>
<dbReference type="AlphaFoldDB" id="A0AA38KHP5"/>
<feature type="compositionally biased region" description="Low complexity" evidence="5">
    <location>
        <begin position="678"/>
        <end position="695"/>
    </location>
</feature>
<dbReference type="CDD" id="cd15517">
    <property type="entry name" value="PHD_TCF19_like"/>
    <property type="match status" value="1"/>
</dbReference>
<organism evidence="7 8">
    <name type="scientific">Lentinula aff. detonsa</name>
    <dbReference type="NCBI Taxonomy" id="2804958"/>
    <lineage>
        <taxon>Eukaryota</taxon>
        <taxon>Fungi</taxon>
        <taxon>Dikarya</taxon>
        <taxon>Basidiomycota</taxon>
        <taxon>Agaricomycotina</taxon>
        <taxon>Agaricomycetes</taxon>
        <taxon>Agaricomycetidae</taxon>
        <taxon>Agaricales</taxon>
        <taxon>Marasmiineae</taxon>
        <taxon>Omphalotaceae</taxon>
        <taxon>Lentinula</taxon>
    </lineage>
</organism>